<name>A0AA38SSX0_9ASTR</name>
<evidence type="ECO:0000313" key="1">
    <source>
        <dbReference type="EMBL" id="KAJ9541780.1"/>
    </source>
</evidence>
<dbReference type="AlphaFoldDB" id="A0AA38SSX0"/>
<reference evidence="1" key="1">
    <citation type="submission" date="2023-03" db="EMBL/GenBank/DDBJ databases">
        <title>Chromosome-scale reference genome and RAD-based genetic map of yellow starthistle (Centaurea solstitialis) reveal putative structural variation and QTLs associated with invader traits.</title>
        <authorList>
            <person name="Reatini B."/>
            <person name="Cang F.A."/>
            <person name="Jiang Q."/>
            <person name="Mckibben M.T.W."/>
            <person name="Barker M.S."/>
            <person name="Rieseberg L.H."/>
            <person name="Dlugosch K.M."/>
        </authorList>
    </citation>
    <scope>NUCLEOTIDE SEQUENCE</scope>
    <source>
        <strain evidence="1">CAN-66</strain>
        <tissue evidence="1">Leaf</tissue>
    </source>
</reference>
<keyword evidence="2" id="KW-1185">Reference proteome</keyword>
<proteinExistence type="predicted"/>
<comment type="caution">
    <text evidence="1">The sequence shown here is derived from an EMBL/GenBank/DDBJ whole genome shotgun (WGS) entry which is preliminary data.</text>
</comment>
<organism evidence="1 2">
    <name type="scientific">Centaurea solstitialis</name>
    <name type="common">yellow star-thistle</name>
    <dbReference type="NCBI Taxonomy" id="347529"/>
    <lineage>
        <taxon>Eukaryota</taxon>
        <taxon>Viridiplantae</taxon>
        <taxon>Streptophyta</taxon>
        <taxon>Embryophyta</taxon>
        <taxon>Tracheophyta</taxon>
        <taxon>Spermatophyta</taxon>
        <taxon>Magnoliopsida</taxon>
        <taxon>eudicotyledons</taxon>
        <taxon>Gunneridae</taxon>
        <taxon>Pentapetalae</taxon>
        <taxon>asterids</taxon>
        <taxon>campanulids</taxon>
        <taxon>Asterales</taxon>
        <taxon>Asteraceae</taxon>
        <taxon>Carduoideae</taxon>
        <taxon>Cardueae</taxon>
        <taxon>Centaureinae</taxon>
        <taxon>Centaurea</taxon>
    </lineage>
</organism>
<dbReference type="Proteomes" id="UP001172457">
    <property type="component" value="Chromosome 7"/>
</dbReference>
<dbReference type="EMBL" id="JARYMX010000007">
    <property type="protein sequence ID" value="KAJ9541780.1"/>
    <property type="molecule type" value="Genomic_DNA"/>
</dbReference>
<evidence type="ECO:0000313" key="2">
    <source>
        <dbReference type="Proteomes" id="UP001172457"/>
    </source>
</evidence>
<accession>A0AA38SSX0</accession>
<sequence length="74" mass="8359">MLGLSGECKSSQQLTMLSGLSYSYREDFLDNNSVANITEISETVEVKSLIILGTIKAFSKDIHWFYMGCKRFVI</sequence>
<protein>
    <submittedName>
        <fullName evidence="1">Uncharacterized protein</fullName>
    </submittedName>
</protein>
<gene>
    <name evidence="1" type="ORF">OSB04_028286</name>
</gene>